<accession>A0A2T3W3C5</accession>
<dbReference type="InterPro" id="IPR013783">
    <property type="entry name" value="Ig-like_fold"/>
</dbReference>
<dbReference type="Gene3D" id="2.60.40.10">
    <property type="entry name" value="Immunoglobulins"/>
    <property type="match status" value="2"/>
</dbReference>
<evidence type="ECO:0008006" key="3">
    <source>
        <dbReference type="Google" id="ProtNLM"/>
    </source>
</evidence>
<evidence type="ECO:0000313" key="2">
    <source>
        <dbReference type="Proteomes" id="UP000240317"/>
    </source>
</evidence>
<dbReference type="Proteomes" id="UP000240317">
    <property type="component" value="Unassembled WGS sequence"/>
</dbReference>
<dbReference type="AlphaFoldDB" id="A0A2T3W3C5"/>
<proteinExistence type="predicted"/>
<evidence type="ECO:0000313" key="1">
    <source>
        <dbReference type="EMBL" id="PTA66398.1"/>
    </source>
</evidence>
<name>A0A2T3W3C5_9DEIO</name>
<organism evidence="1 2">
    <name type="scientific">Deinococcus arcticus</name>
    <dbReference type="NCBI Taxonomy" id="2136176"/>
    <lineage>
        <taxon>Bacteria</taxon>
        <taxon>Thermotogati</taxon>
        <taxon>Deinococcota</taxon>
        <taxon>Deinococci</taxon>
        <taxon>Deinococcales</taxon>
        <taxon>Deinococcaceae</taxon>
        <taxon>Deinococcus</taxon>
    </lineage>
</organism>
<sequence>MTGVHPVAVEGSGDVARVDVYVRPAGSKDLGVHVGGASAAPYQIGWSTLTVPNQLTVDLYAEATSASGQKAQSVPVSVKVSHGGTPNLNYLIAISYPGTSVAGASTGTSRRPELNPALVQAPAGPLKTPLPLTTTLNAQATSRVNDLEWGWAPVDGADGYGIFLSTASAAGPFSRQRSQQASTTPGEQGFATTVQGQAGDVYHGTVTTIKGSAESGLSNTDSATILPEPALASPAEAQSVSDGRPILTWTPTPGAVAYLYYVYNQNPSTSRPRAVWTNYPEAQTELSAVYPSSRDALPSGTYYWRVAAVSFDAQRKADSFSFSPVRTFRVP</sequence>
<gene>
    <name evidence="1" type="ORF">C8263_18165</name>
</gene>
<keyword evidence="2" id="KW-1185">Reference proteome</keyword>
<comment type="caution">
    <text evidence="1">The sequence shown here is derived from an EMBL/GenBank/DDBJ whole genome shotgun (WGS) entry which is preliminary data.</text>
</comment>
<dbReference type="EMBL" id="PYSV01000035">
    <property type="protein sequence ID" value="PTA66398.1"/>
    <property type="molecule type" value="Genomic_DNA"/>
</dbReference>
<protein>
    <recommendedName>
        <fullName evidence="3">Fibronectin type-III domain-containing protein</fullName>
    </recommendedName>
</protein>
<reference evidence="1 2" key="1">
    <citation type="submission" date="2018-03" db="EMBL/GenBank/DDBJ databases">
        <title>Draft genome of Deinococcus sp. OD32.</title>
        <authorList>
            <person name="Wang X.-P."/>
            <person name="Du Z.-J."/>
        </authorList>
    </citation>
    <scope>NUCLEOTIDE SEQUENCE [LARGE SCALE GENOMIC DNA]</scope>
    <source>
        <strain evidence="1 2">OD32</strain>
    </source>
</reference>